<feature type="domain" description="Type I restriction enzyme R protein N-terminal" evidence="1">
    <location>
        <begin position="25"/>
        <end position="136"/>
    </location>
</feature>
<keyword evidence="3" id="KW-1185">Reference proteome</keyword>
<dbReference type="KEGG" id="dwd:DSCW_35230"/>
<dbReference type="AlphaFoldDB" id="A0A5K7Z301"/>
<sequence length="180" mass="19736">MKPDETNPDIIVDFITGESVPHVGPEINRQRMERYLVEERGYRREEILVDAPIAIDIDGETYRSTVDLVVRIDERPLIAIKCAAGSLGSREREIVSAARLLADSPLPLAVVSDGSDAKVLDGGSGKKRGSGMAAIPSREEAVVMAQADPLPPVPADRLAREKLVFRSYDSMNVNVRSREK</sequence>
<proteinExistence type="predicted"/>
<dbReference type="RefSeq" id="WP_155304962.1">
    <property type="nucleotide sequence ID" value="NZ_AP021875.1"/>
</dbReference>
<accession>A0A5K7Z301</accession>
<reference evidence="2 3" key="1">
    <citation type="submission" date="2019-11" db="EMBL/GenBank/DDBJ databases">
        <title>Comparative genomics of hydrocarbon-degrading Desulfosarcina strains.</title>
        <authorList>
            <person name="Watanabe M."/>
            <person name="Kojima H."/>
            <person name="Fukui M."/>
        </authorList>
    </citation>
    <scope>NUCLEOTIDE SEQUENCE [LARGE SCALE GENOMIC DNA]</scope>
    <source>
        <strain evidence="2 3">PP31</strain>
    </source>
</reference>
<protein>
    <recommendedName>
        <fullName evidence="1">Type I restriction enzyme R protein N-terminal domain-containing protein</fullName>
    </recommendedName>
</protein>
<organism evidence="2 3">
    <name type="scientific">Desulfosarcina widdelii</name>
    <dbReference type="NCBI Taxonomy" id="947919"/>
    <lineage>
        <taxon>Bacteria</taxon>
        <taxon>Pseudomonadati</taxon>
        <taxon>Thermodesulfobacteriota</taxon>
        <taxon>Desulfobacteria</taxon>
        <taxon>Desulfobacterales</taxon>
        <taxon>Desulfosarcinaceae</taxon>
        <taxon>Desulfosarcina</taxon>
    </lineage>
</organism>
<evidence type="ECO:0000313" key="3">
    <source>
        <dbReference type="Proteomes" id="UP000427769"/>
    </source>
</evidence>
<dbReference type="InterPro" id="IPR029464">
    <property type="entry name" value="HSDR_N"/>
</dbReference>
<name>A0A5K7Z301_9BACT</name>
<evidence type="ECO:0000313" key="2">
    <source>
        <dbReference type="EMBL" id="BBO76106.1"/>
    </source>
</evidence>
<dbReference type="OrthoDB" id="5430956at2"/>
<evidence type="ECO:0000259" key="1">
    <source>
        <dbReference type="Pfam" id="PF13588"/>
    </source>
</evidence>
<dbReference type="Proteomes" id="UP000427769">
    <property type="component" value="Chromosome"/>
</dbReference>
<gene>
    <name evidence="2" type="ORF">DSCW_35230</name>
</gene>
<dbReference type="EMBL" id="AP021875">
    <property type="protein sequence ID" value="BBO76106.1"/>
    <property type="molecule type" value="Genomic_DNA"/>
</dbReference>
<dbReference type="Pfam" id="PF13588">
    <property type="entry name" value="HSDR_N_2"/>
    <property type="match status" value="1"/>
</dbReference>